<dbReference type="AlphaFoldDB" id="A0A0F0GH43"/>
<comment type="caution">
    <text evidence="2">The sequence shown here is derived from an EMBL/GenBank/DDBJ whole genome shotgun (WGS) entry which is preliminary data.</text>
</comment>
<gene>
    <name evidence="2" type="ORF">UK23_45960</name>
</gene>
<evidence type="ECO:0000313" key="3">
    <source>
        <dbReference type="Proteomes" id="UP000033393"/>
    </source>
</evidence>
<name>A0A0F0GH43_LENAE</name>
<reference evidence="2 3" key="1">
    <citation type="submission" date="2015-02" db="EMBL/GenBank/DDBJ databases">
        <authorList>
            <person name="Ju K.-S."/>
            <person name="Doroghazi J.R."/>
            <person name="Metcalf W."/>
        </authorList>
    </citation>
    <scope>NUCLEOTIDE SEQUENCE [LARGE SCALE GENOMIC DNA]</scope>
    <source>
        <strain evidence="2 3">NRRL B-16140</strain>
    </source>
</reference>
<dbReference type="Proteomes" id="UP000033393">
    <property type="component" value="Unassembled WGS sequence"/>
</dbReference>
<proteinExistence type="predicted"/>
<sequence>MDHVGRRDHCPIRTVRRSPARFRPDALAKLPEIAGCTSYQDEGEDFDRSRQKPTGSSGLGCCLFKLAE</sequence>
<dbReference type="PATRIC" id="fig|68170.10.peg.2618"/>
<accession>A0A0F0GH43</accession>
<evidence type="ECO:0000256" key="1">
    <source>
        <dbReference type="SAM" id="MobiDB-lite"/>
    </source>
</evidence>
<organism evidence="2 3">
    <name type="scientific">Lentzea aerocolonigenes</name>
    <name type="common">Lechevalieria aerocolonigenes</name>
    <name type="synonym">Saccharothrix aerocolonigenes</name>
    <dbReference type="NCBI Taxonomy" id="68170"/>
    <lineage>
        <taxon>Bacteria</taxon>
        <taxon>Bacillati</taxon>
        <taxon>Actinomycetota</taxon>
        <taxon>Actinomycetes</taxon>
        <taxon>Pseudonocardiales</taxon>
        <taxon>Pseudonocardiaceae</taxon>
        <taxon>Lentzea</taxon>
    </lineage>
</organism>
<dbReference type="EMBL" id="JYJG01000536">
    <property type="protein sequence ID" value="KJK33466.1"/>
    <property type="molecule type" value="Genomic_DNA"/>
</dbReference>
<keyword evidence="3" id="KW-1185">Reference proteome</keyword>
<evidence type="ECO:0000313" key="2">
    <source>
        <dbReference type="EMBL" id="KJK33466.1"/>
    </source>
</evidence>
<protein>
    <submittedName>
        <fullName evidence="2">Uncharacterized protein</fullName>
    </submittedName>
</protein>
<feature type="region of interest" description="Disordered" evidence="1">
    <location>
        <begin position="39"/>
        <end position="59"/>
    </location>
</feature>